<dbReference type="CDD" id="cd05466">
    <property type="entry name" value="PBP2_LTTR_substrate"/>
    <property type="match status" value="1"/>
</dbReference>
<dbReference type="Pfam" id="PF00126">
    <property type="entry name" value="HTH_1"/>
    <property type="match status" value="1"/>
</dbReference>
<reference evidence="6 7" key="1">
    <citation type="submission" date="2020-08" db="EMBL/GenBank/DDBJ databases">
        <title>Genomic Encyclopedia of Type Strains, Phase III (KMG-III): the genomes of soil and plant-associated and newly described type strains.</title>
        <authorList>
            <person name="Whitman W."/>
        </authorList>
    </citation>
    <scope>NUCLEOTIDE SEQUENCE [LARGE SCALE GENOMIC DNA]</scope>
    <source>
        <strain evidence="6 7">CECT 3302</strain>
    </source>
</reference>
<keyword evidence="2" id="KW-0805">Transcription regulation</keyword>
<keyword evidence="7" id="KW-1185">Reference proteome</keyword>
<dbReference type="PROSITE" id="PS50931">
    <property type="entry name" value="HTH_LYSR"/>
    <property type="match status" value="1"/>
</dbReference>
<keyword evidence="3 6" id="KW-0238">DNA-binding</keyword>
<gene>
    <name evidence="6" type="ORF">FHS12_001763</name>
</gene>
<evidence type="ECO:0000256" key="1">
    <source>
        <dbReference type="ARBA" id="ARBA00009437"/>
    </source>
</evidence>
<dbReference type="AlphaFoldDB" id="A0A7W5A347"/>
<dbReference type="PANTHER" id="PTHR30346:SF28">
    <property type="entry name" value="HTH-TYPE TRANSCRIPTIONAL REGULATOR CYNR"/>
    <property type="match status" value="1"/>
</dbReference>
<dbReference type="EMBL" id="JACHXG010000003">
    <property type="protein sequence ID" value="MBB3088822.1"/>
    <property type="molecule type" value="Genomic_DNA"/>
</dbReference>
<comment type="similarity">
    <text evidence="1">Belongs to the LysR transcriptional regulatory family.</text>
</comment>
<dbReference type="PRINTS" id="PR00039">
    <property type="entry name" value="HTHLYSR"/>
</dbReference>
<dbReference type="Pfam" id="PF03466">
    <property type="entry name" value="LysR_substrate"/>
    <property type="match status" value="1"/>
</dbReference>
<keyword evidence="4" id="KW-0804">Transcription</keyword>
<dbReference type="GO" id="GO:0003700">
    <property type="term" value="F:DNA-binding transcription factor activity"/>
    <property type="evidence" value="ECO:0007669"/>
    <property type="project" value="InterPro"/>
</dbReference>
<evidence type="ECO:0000259" key="5">
    <source>
        <dbReference type="PROSITE" id="PS50931"/>
    </source>
</evidence>
<dbReference type="SUPFAM" id="SSF53850">
    <property type="entry name" value="Periplasmic binding protein-like II"/>
    <property type="match status" value="1"/>
</dbReference>
<accession>A0A7W5A347</accession>
<dbReference type="InterPro" id="IPR036390">
    <property type="entry name" value="WH_DNA-bd_sf"/>
</dbReference>
<evidence type="ECO:0000313" key="6">
    <source>
        <dbReference type="EMBL" id="MBB3088822.1"/>
    </source>
</evidence>
<sequence>MRIEQLEYIAAVTQYGSLRRASEQLHISQPALSEAITKLERELGVTLLDRRRAGARISREGQELLHSMADVLEAVDRLRLAAGDQNAGVSSVRVGTVHAGTSTVLLPTLRRFADEHPRTSVEVRTMVQEDIYLALAEGTIDIGLVNLLDGDDLPPTVEGTVLLHGQPIVVLPAGHPFASRDEITVDELRGEPFVGMRSGYLMYRFAHRVFGRDLPHHWHATDGAEMGKMMVGEGLGLTLLPDYSVVGDPRETGGHITVRPLAGDRSRVTMVAVRRHNARTTSGARSLLDLLAETAARAQPSRTQPSRTQPSAGS</sequence>
<name>A0A7W5A347_9ACTN</name>
<proteinExistence type="inferred from homology"/>
<evidence type="ECO:0000256" key="3">
    <source>
        <dbReference type="ARBA" id="ARBA00023125"/>
    </source>
</evidence>
<comment type="caution">
    <text evidence="6">The sequence shown here is derived from an EMBL/GenBank/DDBJ whole genome shotgun (WGS) entry which is preliminary data.</text>
</comment>
<dbReference type="GO" id="GO:0032993">
    <property type="term" value="C:protein-DNA complex"/>
    <property type="evidence" value="ECO:0007669"/>
    <property type="project" value="TreeGrafter"/>
</dbReference>
<dbReference type="InterPro" id="IPR036388">
    <property type="entry name" value="WH-like_DNA-bd_sf"/>
</dbReference>
<evidence type="ECO:0000256" key="2">
    <source>
        <dbReference type="ARBA" id="ARBA00023015"/>
    </source>
</evidence>
<dbReference type="Gene3D" id="3.40.190.290">
    <property type="match status" value="1"/>
</dbReference>
<dbReference type="FunFam" id="1.10.10.10:FF:000001">
    <property type="entry name" value="LysR family transcriptional regulator"/>
    <property type="match status" value="1"/>
</dbReference>
<dbReference type="InterPro" id="IPR005119">
    <property type="entry name" value="LysR_subst-bd"/>
</dbReference>
<organism evidence="6 7">
    <name type="scientific">Nocardioides albus</name>
    <dbReference type="NCBI Taxonomy" id="1841"/>
    <lineage>
        <taxon>Bacteria</taxon>
        <taxon>Bacillati</taxon>
        <taxon>Actinomycetota</taxon>
        <taxon>Actinomycetes</taxon>
        <taxon>Propionibacteriales</taxon>
        <taxon>Nocardioidaceae</taxon>
        <taxon>Nocardioides</taxon>
    </lineage>
</organism>
<feature type="domain" description="HTH lysR-type" evidence="5">
    <location>
        <begin position="1"/>
        <end position="58"/>
    </location>
</feature>
<protein>
    <submittedName>
        <fullName evidence="6">DNA-binding transcriptional LysR family regulator</fullName>
    </submittedName>
</protein>
<dbReference type="PANTHER" id="PTHR30346">
    <property type="entry name" value="TRANSCRIPTIONAL DUAL REGULATOR HCAR-RELATED"/>
    <property type="match status" value="1"/>
</dbReference>
<dbReference type="Proteomes" id="UP000577707">
    <property type="component" value="Unassembled WGS sequence"/>
</dbReference>
<dbReference type="InterPro" id="IPR000847">
    <property type="entry name" value="LysR_HTH_N"/>
</dbReference>
<dbReference type="SUPFAM" id="SSF46785">
    <property type="entry name" value="Winged helix' DNA-binding domain"/>
    <property type="match status" value="1"/>
</dbReference>
<dbReference type="GO" id="GO:0003677">
    <property type="term" value="F:DNA binding"/>
    <property type="evidence" value="ECO:0007669"/>
    <property type="project" value="UniProtKB-KW"/>
</dbReference>
<dbReference type="Gene3D" id="1.10.10.10">
    <property type="entry name" value="Winged helix-like DNA-binding domain superfamily/Winged helix DNA-binding domain"/>
    <property type="match status" value="1"/>
</dbReference>
<dbReference type="RefSeq" id="WP_183544276.1">
    <property type="nucleotide sequence ID" value="NZ_BMQT01000003.1"/>
</dbReference>
<evidence type="ECO:0000313" key="7">
    <source>
        <dbReference type="Proteomes" id="UP000577707"/>
    </source>
</evidence>
<evidence type="ECO:0000256" key="4">
    <source>
        <dbReference type="ARBA" id="ARBA00023163"/>
    </source>
</evidence>